<dbReference type="AlphaFoldDB" id="S3IZ02"/>
<dbReference type="InterPro" id="IPR036937">
    <property type="entry name" value="Adhesion_dom_fimbrial_sf"/>
</dbReference>
<protein>
    <recommendedName>
        <fullName evidence="1">Fimbrial-type adhesion domain-containing protein</fullName>
    </recommendedName>
</protein>
<dbReference type="STRING" id="566551.HMPREF0201_01706"/>
<reference evidence="2 3" key="1">
    <citation type="submission" date="2013-04" db="EMBL/GenBank/DDBJ databases">
        <authorList>
            <person name="Weinstock G."/>
            <person name="Sodergren E."/>
            <person name="Lobos E.A."/>
            <person name="Fulton L."/>
            <person name="Fulton R."/>
            <person name="Courtney L."/>
            <person name="Fronick C."/>
            <person name="O'Laughlin M."/>
            <person name="Godfrey J."/>
            <person name="Wilson R.M."/>
            <person name="Miner T."/>
            <person name="Farmer C."/>
            <person name="Delehaunty K."/>
            <person name="Cordes M."/>
            <person name="Minx P."/>
            <person name="Tomlinson C."/>
            <person name="Chen J."/>
            <person name="Wollam A."/>
            <person name="Pepin K.H."/>
            <person name="Palsikar V.B."/>
            <person name="Zhang X."/>
            <person name="Suruliraj S."/>
            <person name="Perna N.T."/>
            <person name="Plunkett G."/>
            <person name="Warren W."/>
            <person name="Mitreva M."/>
            <person name="Mardis E.R."/>
            <person name="Wilson R.K."/>
        </authorList>
    </citation>
    <scope>NUCLEOTIDE SEQUENCE [LARGE SCALE GENOMIC DNA]</scope>
    <source>
        <strain evidence="2 3">DSM 4568</strain>
    </source>
</reference>
<dbReference type="Proteomes" id="UP000014585">
    <property type="component" value="Unassembled WGS sequence"/>
</dbReference>
<dbReference type="InterPro" id="IPR008966">
    <property type="entry name" value="Adhesion_dom_sf"/>
</dbReference>
<evidence type="ECO:0000259" key="1">
    <source>
        <dbReference type="Pfam" id="PF00419"/>
    </source>
</evidence>
<sequence>MSVIPPTAATIGVPGEEYKMTMNMRGTITASGTCKFKERLTPIDFGEVYYSAMSGSNTLKDVATKELDAVMDCSEDYFGATNMVLTPGKGTVDYQGTKLMQVVDDSKGTVSKDLAIRLLVNSVSQNIGEDFAVDITQPSGPKLEVELVQIGNGKSFVSGATFSATATLTLNFL</sequence>
<dbReference type="InterPro" id="IPR000259">
    <property type="entry name" value="Adhesion_dom_fimbrial"/>
</dbReference>
<name>S3IZ02_9ENTR</name>
<comment type="caution">
    <text evidence="2">The sequence shown here is derived from an EMBL/GenBank/DDBJ whole genome shotgun (WGS) entry which is preliminary data.</text>
</comment>
<proteinExistence type="predicted"/>
<evidence type="ECO:0000313" key="3">
    <source>
        <dbReference type="Proteomes" id="UP000014585"/>
    </source>
</evidence>
<dbReference type="EMBL" id="ATDT01000010">
    <property type="protein sequence ID" value="EPF17726.1"/>
    <property type="molecule type" value="Genomic_DNA"/>
</dbReference>
<organism evidence="2 3">
    <name type="scientific">Cedecea davisae DSM 4568</name>
    <dbReference type="NCBI Taxonomy" id="566551"/>
    <lineage>
        <taxon>Bacteria</taxon>
        <taxon>Pseudomonadati</taxon>
        <taxon>Pseudomonadota</taxon>
        <taxon>Gammaproteobacteria</taxon>
        <taxon>Enterobacterales</taxon>
        <taxon>Enterobacteriaceae</taxon>
        <taxon>Cedecea</taxon>
    </lineage>
</organism>
<dbReference type="GO" id="GO:0009289">
    <property type="term" value="C:pilus"/>
    <property type="evidence" value="ECO:0007669"/>
    <property type="project" value="InterPro"/>
</dbReference>
<dbReference type="SUPFAM" id="SSF49401">
    <property type="entry name" value="Bacterial adhesins"/>
    <property type="match status" value="1"/>
</dbReference>
<dbReference type="GO" id="GO:0007155">
    <property type="term" value="P:cell adhesion"/>
    <property type="evidence" value="ECO:0007669"/>
    <property type="project" value="InterPro"/>
</dbReference>
<accession>S3IZ02</accession>
<evidence type="ECO:0000313" key="2">
    <source>
        <dbReference type="EMBL" id="EPF17726.1"/>
    </source>
</evidence>
<dbReference type="Pfam" id="PF00419">
    <property type="entry name" value="Fimbrial"/>
    <property type="match status" value="1"/>
</dbReference>
<dbReference type="HOGENOM" id="CLU_1544855_0_0_6"/>
<feature type="domain" description="Fimbrial-type adhesion" evidence="1">
    <location>
        <begin position="22"/>
        <end position="172"/>
    </location>
</feature>
<gene>
    <name evidence="2" type="ORF">HMPREF0201_01706</name>
</gene>
<dbReference type="PATRIC" id="fig|566551.4.peg.1577"/>
<dbReference type="Gene3D" id="2.60.40.1090">
    <property type="entry name" value="Fimbrial-type adhesion domain"/>
    <property type="match status" value="1"/>
</dbReference>